<reference evidence="1" key="1">
    <citation type="journal article" date="2021" name="Proc. Natl. Acad. Sci. U.S.A.">
        <title>A Catalog of Tens of Thousands of Viruses from Human Metagenomes Reveals Hidden Associations with Chronic Diseases.</title>
        <authorList>
            <person name="Tisza M.J."/>
            <person name="Buck C.B."/>
        </authorList>
    </citation>
    <scope>NUCLEOTIDE SEQUENCE</scope>
    <source>
        <strain evidence="1">Ct1NJ1</strain>
    </source>
</reference>
<evidence type="ECO:0000313" key="1">
    <source>
        <dbReference type="EMBL" id="DAE91858.1"/>
    </source>
</evidence>
<dbReference type="EMBL" id="BK057790">
    <property type="protein sequence ID" value="DAE91858.1"/>
    <property type="molecule type" value="Genomic_DNA"/>
</dbReference>
<proteinExistence type="predicted"/>
<organism evidence="1">
    <name type="scientific">Siphoviridae sp. ct1NJ1</name>
    <dbReference type="NCBI Taxonomy" id="2827557"/>
    <lineage>
        <taxon>Viruses</taxon>
        <taxon>Duplodnaviria</taxon>
        <taxon>Heunggongvirae</taxon>
        <taxon>Uroviricota</taxon>
        <taxon>Caudoviricetes</taxon>
    </lineage>
</organism>
<protein>
    <submittedName>
        <fullName evidence="1">Uncharacterized protein</fullName>
    </submittedName>
</protein>
<accession>A0A8S5RR91</accession>
<name>A0A8S5RR91_9CAUD</name>
<sequence length="38" mass="4619">MWSKFFLWVLSKCCQTPQYKMLSNKKNASRMSREALIY</sequence>